<dbReference type="HOGENOM" id="CLU_084206_0_0_6"/>
<name>A0A0E2YZK7_9GAMM</name>
<protein>
    <submittedName>
        <fullName evidence="1">ABC transporter substrate-binding protein</fullName>
    </submittedName>
</protein>
<dbReference type="SUPFAM" id="SSF53850">
    <property type="entry name" value="Periplasmic binding protein-like II"/>
    <property type="match status" value="1"/>
</dbReference>
<proteinExistence type="predicted"/>
<evidence type="ECO:0000313" key="1">
    <source>
        <dbReference type="EMBL" id="KFI18649.1"/>
    </source>
</evidence>
<organism evidence="1 2">
    <name type="scientific">Nitrosococcus oceani C-27</name>
    <dbReference type="NCBI Taxonomy" id="314279"/>
    <lineage>
        <taxon>Bacteria</taxon>
        <taxon>Pseudomonadati</taxon>
        <taxon>Pseudomonadota</taxon>
        <taxon>Gammaproteobacteria</taxon>
        <taxon>Chromatiales</taxon>
        <taxon>Chromatiaceae</taxon>
        <taxon>Nitrosococcus</taxon>
    </lineage>
</organism>
<reference evidence="1 2" key="1">
    <citation type="submission" date="2014-07" db="EMBL/GenBank/DDBJ databases">
        <title>Comparative analysis of Nitrosococcus oceani genome inventories of strains from Pacific and Atlantic gyres.</title>
        <authorList>
            <person name="Lim C.K."/>
            <person name="Wang L."/>
            <person name="Sayavedra-Soto L.A."/>
            <person name="Klotz M.G."/>
        </authorList>
    </citation>
    <scope>NUCLEOTIDE SEQUENCE [LARGE SCALE GENOMIC DNA]</scope>
    <source>
        <strain evidence="1 2">C-27</strain>
    </source>
</reference>
<dbReference type="Pfam" id="PF13531">
    <property type="entry name" value="SBP_bac_11"/>
    <property type="match status" value="1"/>
</dbReference>
<accession>A0A0E2YZK7</accession>
<comment type="caution">
    <text evidence="1">The sequence shown here is derived from an EMBL/GenBank/DDBJ whole genome shotgun (WGS) entry which is preliminary data.</text>
</comment>
<dbReference type="OrthoDB" id="9802127at2"/>
<gene>
    <name evidence="1" type="ORF">IB75_12735</name>
</gene>
<dbReference type="AlphaFoldDB" id="A0A0E2YZK7"/>
<dbReference type="Gene3D" id="3.40.190.10">
    <property type="entry name" value="Periplasmic binding protein-like II"/>
    <property type="match status" value="2"/>
</dbReference>
<sequence>MKFLSLIMMWALVFSAHGVELYVYGPGGPAPAMKAAAAAFEKASGTKVVVTAGPTPTWIEAARGNADLLYSGSEHMMSDFLLILGSMLAADTVRPMYLRPAAILVRPGNPAGISGLADLLKPGRRVLVVHGAGQVGLWEDIVGRGGDITTLRALRGNIVHYATNTGAAKERWLTDPKIDAWIVYNIWAIANPGIADVIPLEPHYRIYRDCGIVFTERSRTKPEAQAFTRFLEGDEGRAIFERFGWMRRDTAVSAANEGS</sequence>
<dbReference type="EMBL" id="JPGN01000075">
    <property type="protein sequence ID" value="KFI18649.1"/>
    <property type="molecule type" value="Genomic_DNA"/>
</dbReference>
<evidence type="ECO:0000313" key="2">
    <source>
        <dbReference type="Proteomes" id="UP000028839"/>
    </source>
</evidence>
<dbReference type="CDD" id="cd13519">
    <property type="entry name" value="PBP2_PEB3_AcfC"/>
    <property type="match status" value="1"/>
</dbReference>
<dbReference type="Proteomes" id="UP000028839">
    <property type="component" value="Unassembled WGS sequence"/>
</dbReference>